<dbReference type="Proteomes" id="UP001302316">
    <property type="component" value="Unassembled WGS sequence"/>
</dbReference>
<reference evidence="9 10" key="1">
    <citation type="submission" date="2023-12" db="EMBL/GenBank/DDBJ databases">
        <title>Whole-genome sequencing of halo(alkali)philic microorganisms from hypersaline lakes.</title>
        <authorList>
            <person name="Sorokin D.Y."/>
            <person name="Merkel A.Y."/>
            <person name="Messina E."/>
            <person name="Yakimov M."/>
        </authorList>
    </citation>
    <scope>NUCLEOTIDE SEQUENCE [LARGE SCALE GENOMIC DNA]</scope>
    <source>
        <strain evidence="9 10">AB-CW1</strain>
    </source>
</reference>
<evidence type="ECO:0000313" key="9">
    <source>
        <dbReference type="EMBL" id="MEA5446004.1"/>
    </source>
</evidence>
<evidence type="ECO:0000259" key="6">
    <source>
        <dbReference type="Pfam" id="PF02631"/>
    </source>
</evidence>
<comment type="subcellular location">
    <subcellularLocation>
        <location evidence="1 5">Cytoplasm</location>
    </subcellularLocation>
</comment>
<evidence type="ECO:0000256" key="2">
    <source>
        <dbReference type="ARBA" id="ARBA00009695"/>
    </source>
</evidence>
<dbReference type="InterPro" id="IPR053925">
    <property type="entry name" value="RecX_HTH_3rd"/>
</dbReference>
<organism evidence="9 10">
    <name type="scientific">Natronospira elongata</name>
    <dbReference type="NCBI Taxonomy" id="3110268"/>
    <lineage>
        <taxon>Bacteria</taxon>
        <taxon>Pseudomonadati</taxon>
        <taxon>Pseudomonadota</taxon>
        <taxon>Gammaproteobacteria</taxon>
        <taxon>Natronospirales</taxon>
        <taxon>Natronospiraceae</taxon>
        <taxon>Natronospira</taxon>
    </lineage>
</organism>
<evidence type="ECO:0000256" key="1">
    <source>
        <dbReference type="ARBA" id="ARBA00004496"/>
    </source>
</evidence>
<dbReference type="EMBL" id="JAYGII010000018">
    <property type="protein sequence ID" value="MEA5446004.1"/>
    <property type="molecule type" value="Genomic_DNA"/>
</dbReference>
<accession>A0AAP6JIS9</accession>
<keyword evidence="4 5" id="KW-0963">Cytoplasm</keyword>
<dbReference type="HAMAP" id="MF_01114">
    <property type="entry name" value="RecX"/>
    <property type="match status" value="1"/>
</dbReference>
<dbReference type="InterPro" id="IPR053924">
    <property type="entry name" value="RecX_HTH_2nd"/>
</dbReference>
<feature type="domain" description="RecX third three-helical" evidence="7">
    <location>
        <begin position="110"/>
        <end position="151"/>
    </location>
</feature>
<gene>
    <name evidence="5" type="primary">recX</name>
    <name evidence="9" type="ORF">VCB98_09245</name>
</gene>
<keyword evidence="10" id="KW-1185">Reference proteome</keyword>
<comment type="caution">
    <text evidence="9">The sequence shown here is derived from an EMBL/GenBank/DDBJ whole genome shotgun (WGS) entry which is preliminary data.</text>
</comment>
<comment type="function">
    <text evidence="5">Modulates RecA activity.</text>
</comment>
<feature type="domain" description="RecX first three-helical" evidence="8">
    <location>
        <begin position="17"/>
        <end position="53"/>
    </location>
</feature>
<dbReference type="Pfam" id="PF21982">
    <property type="entry name" value="RecX_HTH1"/>
    <property type="match status" value="1"/>
</dbReference>
<dbReference type="Gene3D" id="1.10.10.10">
    <property type="entry name" value="Winged helix-like DNA-binding domain superfamily/Winged helix DNA-binding domain"/>
    <property type="match status" value="3"/>
</dbReference>
<dbReference type="Pfam" id="PF21981">
    <property type="entry name" value="RecX_HTH3"/>
    <property type="match status" value="1"/>
</dbReference>
<evidence type="ECO:0000259" key="8">
    <source>
        <dbReference type="Pfam" id="PF21982"/>
    </source>
</evidence>
<evidence type="ECO:0000256" key="4">
    <source>
        <dbReference type="ARBA" id="ARBA00022490"/>
    </source>
</evidence>
<dbReference type="AlphaFoldDB" id="A0AAP6JIS9"/>
<dbReference type="InterPro" id="IPR053926">
    <property type="entry name" value="RecX_HTH_1st"/>
</dbReference>
<dbReference type="InterPro" id="IPR003783">
    <property type="entry name" value="Regulatory_RecX"/>
</dbReference>
<dbReference type="PANTHER" id="PTHR33602">
    <property type="entry name" value="REGULATORY PROTEIN RECX FAMILY PROTEIN"/>
    <property type="match status" value="1"/>
</dbReference>
<evidence type="ECO:0000313" key="10">
    <source>
        <dbReference type="Proteomes" id="UP001302316"/>
    </source>
</evidence>
<protein>
    <recommendedName>
        <fullName evidence="3 5">Regulatory protein RecX</fullName>
    </recommendedName>
</protein>
<dbReference type="GO" id="GO:0006282">
    <property type="term" value="P:regulation of DNA repair"/>
    <property type="evidence" value="ECO:0007669"/>
    <property type="project" value="UniProtKB-UniRule"/>
</dbReference>
<sequence length="161" mass="18119">MAEPNDSQDSVDKATAFAVRLLSRREYARQELAQRLSRKGYGSETREAVLARLEELGYLDESRFVEHFVRSRIDRGSGPLKIRAELMQRGVDGALIDRGLAEADCDFSRLAASVRQRRFGEERPAALEEKARQARFLAQRGFAADHVRTALDVDPAELGLE</sequence>
<proteinExistence type="inferred from homology"/>
<dbReference type="Pfam" id="PF02631">
    <property type="entry name" value="RecX_HTH2"/>
    <property type="match status" value="1"/>
</dbReference>
<evidence type="ECO:0000256" key="3">
    <source>
        <dbReference type="ARBA" id="ARBA00018111"/>
    </source>
</evidence>
<name>A0AAP6JIS9_9GAMM</name>
<feature type="domain" description="RecX second three-helical" evidence="6">
    <location>
        <begin position="60"/>
        <end position="100"/>
    </location>
</feature>
<dbReference type="PANTHER" id="PTHR33602:SF1">
    <property type="entry name" value="REGULATORY PROTEIN RECX FAMILY PROTEIN"/>
    <property type="match status" value="1"/>
</dbReference>
<comment type="similarity">
    <text evidence="2 5">Belongs to the RecX family.</text>
</comment>
<dbReference type="GO" id="GO:0005737">
    <property type="term" value="C:cytoplasm"/>
    <property type="evidence" value="ECO:0007669"/>
    <property type="project" value="UniProtKB-SubCell"/>
</dbReference>
<dbReference type="InterPro" id="IPR036388">
    <property type="entry name" value="WH-like_DNA-bd_sf"/>
</dbReference>
<evidence type="ECO:0000256" key="5">
    <source>
        <dbReference type="HAMAP-Rule" id="MF_01114"/>
    </source>
</evidence>
<dbReference type="RefSeq" id="WP_346051964.1">
    <property type="nucleotide sequence ID" value="NZ_JAYGII010000018.1"/>
</dbReference>
<evidence type="ECO:0000259" key="7">
    <source>
        <dbReference type="Pfam" id="PF21981"/>
    </source>
</evidence>